<sequence>MRSKFKNVLSVVFITFIILAIPHGADAASYKAQKGDSFWLIANKFNVTLANLQIANNRTGYLLYAGEIINVPNSVSDENKKLMAKLVHAEAKGEPYAGKVAVATVVLNRVDHKDFPNSIRGVIYENVKGHYAFSPVENGAINEGYHAEDMQAVNEAIAYKGQGSQSLYFYNPKTAQSDWISSRETTVTIGNHRFAK</sequence>
<comment type="caution">
    <text evidence="3">The sequence shown here is derived from an EMBL/GenBank/DDBJ whole genome shotgun (WGS) entry which is preliminary data.</text>
</comment>
<proteinExistence type="predicted"/>
<protein>
    <submittedName>
        <fullName evidence="3">LysM peptidoglycan-binding domain-containing protein</fullName>
    </submittedName>
</protein>
<dbReference type="InterPro" id="IPR042047">
    <property type="entry name" value="SleB_dom1"/>
</dbReference>
<dbReference type="SMART" id="SM00257">
    <property type="entry name" value="LysM"/>
    <property type="match status" value="1"/>
</dbReference>
<feature type="signal peptide" evidence="1">
    <location>
        <begin position="1"/>
        <end position="27"/>
    </location>
</feature>
<evidence type="ECO:0000313" key="3">
    <source>
        <dbReference type="EMBL" id="TMN23206.1"/>
    </source>
</evidence>
<dbReference type="OrthoDB" id="9785345at2"/>
<dbReference type="Gene3D" id="3.10.350.10">
    <property type="entry name" value="LysM domain"/>
    <property type="match status" value="1"/>
</dbReference>
<feature type="chain" id="PRO_5024271049" evidence="1">
    <location>
        <begin position="28"/>
        <end position="196"/>
    </location>
</feature>
<dbReference type="RefSeq" id="WP_138604098.1">
    <property type="nucleotide sequence ID" value="NZ_VCIA01000001.1"/>
</dbReference>
<evidence type="ECO:0000313" key="4">
    <source>
        <dbReference type="Proteomes" id="UP000306980"/>
    </source>
</evidence>
<dbReference type="InterPro" id="IPR036779">
    <property type="entry name" value="LysM_dom_sf"/>
</dbReference>
<dbReference type="EMBL" id="VCIA01000001">
    <property type="protein sequence ID" value="TMN23206.1"/>
    <property type="molecule type" value="Genomic_DNA"/>
</dbReference>
<dbReference type="Gene3D" id="1.10.10.2520">
    <property type="entry name" value="Cell wall hydrolase SleB, domain 1"/>
    <property type="match status" value="1"/>
</dbReference>
<dbReference type="AlphaFoldDB" id="A0A5S3QRE4"/>
<keyword evidence="1" id="KW-0732">Signal</keyword>
<gene>
    <name evidence="3" type="ORF">FFL34_14745</name>
</gene>
<dbReference type="InterPro" id="IPR011105">
    <property type="entry name" value="Cell_wall_hydrolase_SleB"/>
</dbReference>
<dbReference type="InterPro" id="IPR018392">
    <property type="entry name" value="LysM"/>
</dbReference>
<feature type="domain" description="LysM" evidence="2">
    <location>
        <begin position="28"/>
        <end position="71"/>
    </location>
</feature>
<dbReference type="Gene3D" id="6.20.240.60">
    <property type="match status" value="1"/>
</dbReference>
<dbReference type="Proteomes" id="UP000306980">
    <property type="component" value="Unassembled WGS sequence"/>
</dbReference>
<evidence type="ECO:0000259" key="2">
    <source>
        <dbReference type="PROSITE" id="PS51782"/>
    </source>
</evidence>
<organism evidence="3 4">
    <name type="scientific">Lentibacillus cibarius</name>
    <dbReference type="NCBI Taxonomy" id="2583219"/>
    <lineage>
        <taxon>Bacteria</taxon>
        <taxon>Bacillati</taxon>
        <taxon>Bacillota</taxon>
        <taxon>Bacilli</taxon>
        <taxon>Bacillales</taxon>
        <taxon>Bacillaceae</taxon>
        <taxon>Lentibacillus</taxon>
    </lineage>
</organism>
<accession>A0A5S3QRE4</accession>
<dbReference type="Pfam" id="PF01476">
    <property type="entry name" value="LysM"/>
    <property type="match status" value="1"/>
</dbReference>
<dbReference type="Pfam" id="PF07486">
    <property type="entry name" value="Hydrolase_2"/>
    <property type="match status" value="1"/>
</dbReference>
<dbReference type="SUPFAM" id="SSF54106">
    <property type="entry name" value="LysM domain"/>
    <property type="match status" value="1"/>
</dbReference>
<reference evidence="3 4" key="1">
    <citation type="submission" date="2019-05" db="EMBL/GenBank/DDBJ databases">
        <title>Genomic analysis of Lentibacillus sp. NKC220-2.</title>
        <authorList>
            <person name="Oh Y.J."/>
        </authorList>
    </citation>
    <scope>NUCLEOTIDE SEQUENCE [LARGE SCALE GENOMIC DNA]</scope>
    <source>
        <strain evidence="3 4">NKC220-2</strain>
    </source>
</reference>
<dbReference type="GO" id="GO:0016787">
    <property type="term" value="F:hydrolase activity"/>
    <property type="evidence" value="ECO:0007669"/>
    <property type="project" value="InterPro"/>
</dbReference>
<name>A0A5S3QRE4_9BACI</name>
<evidence type="ECO:0000256" key="1">
    <source>
        <dbReference type="SAM" id="SignalP"/>
    </source>
</evidence>
<dbReference type="PROSITE" id="PS51782">
    <property type="entry name" value="LYSM"/>
    <property type="match status" value="1"/>
</dbReference>
<dbReference type="CDD" id="cd00118">
    <property type="entry name" value="LysM"/>
    <property type="match status" value="1"/>
</dbReference>